<accession>A0A8S5PU00</accession>
<proteinExistence type="predicted"/>
<sequence length="79" mass="8743">MPYIKPLVEPPFAAVGRLLRGYEVTPVALAEKTGWSYGKSAARLSSPQTLTLAELDLIFRRFHVDKDEAITAIQKGIKT</sequence>
<reference evidence="1" key="1">
    <citation type="journal article" date="2021" name="Proc. Natl. Acad. Sci. U.S.A.">
        <title>A Catalog of Tens of Thousands of Viruses from Human Metagenomes Reveals Hidden Associations with Chronic Diseases.</title>
        <authorList>
            <person name="Tisza M.J."/>
            <person name="Buck C.B."/>
        </authorList>
    </citation>
    <scope>NUCLEOTIDE SEQUENCE</scope>
    <source>
        <strain evidence="1">CtzS633</strain>
    </source>
</reference>
<evidence type="ECO:0000313" key="1">
    <source>
        <dbReference type="EMBL" id="DAE10216.1"/>
    </source>
</evidence>
<protein>
    <submittedName>
        <fullName evidence="1">Uncharacterized protein</fullName>
    </submittedName>
</protein>
<dbReference type="EMBL" id="BK015505">
    <property type="protein sequence ID" value="DAE10216.1"/>
    <property type="molecule type" value="Genomic_DNA"/>
</dbReference>
<name>A0A8S5PU00_9CAUD</name>
<organism evidence="1">
    <name type="scientific">Myoviridae sp. ctzS633</name>
    <dbReference type="NCBI Taxonomy" id="2825212"/>
    <lineage>
        <taxon>Viruses</taxon>
        <taxon>Duplodnaviria</taxon>
        <taxon>Heunggongvirae</taxon>
        <taxon>Uroviricota</taxon>
        <taxon>Caudoviricetes</taxon>
    </lineage>
</organism>